<dbReference type="EMBL" id="JH431096">
    <property type="status" value="NOT_ANNOTATED_CDS"/>
    <property type="molecule type" value="Genomic_DNA"/>
</dbReference>
<dbReference type="PhylomeDB" id="T1IMX1"/>
<dbReference type="eggNOG" id="KOG2335">
    <property type="taxonomic scope" value="Eukaryota"/>
</dbReference>
<feature type="active site" description="Proton donor" evidence="7">
    <location>
        <position position="111"/>
    </location>
</feature>
<dbReference type="GO" id="GO:0017150">
    <property type="term" value="F:tRNA dihydrouridine synthase activity"/>
    <property type="evidence" value="ECO:0007669"/>
    <property type="project" value="InterPro"/>
</dbReference>
<evidence type="ECO:0000256" key="5">
    <source>
        <dbReference type="ARBA" id="ARBA00023002"/>
    </source>
</evidence>
<comment type="similarity">
    <text evidence="6">Belongs to the dus family.</text>
</comment>
<dbReference type="Gene3D" id="3.20.20.70">
    <property type="entry name" value="Aldolase class I"/>
    <property type="match status" value="1"/>
</dbReference>
<evidence type="ECO:0000256" key="6">
    <source>
        <dbReference type="PIRNR" id="PIRNR006621"/>
    </source>
</evidence>
<evidence type="ECO:0000256" key="7">
    <source>
        <dbReference type="PIRSR" id="PIRSR006621-1"/>
    </source>
</evidence>
<feature type="domain" description="DUS-like FMN-binding" evidence="9">
    <location>
        <begin position="19"/>
        <end position="280"/>
    </location>
</feature>
<dbReference type="AlphaFoldDB" id="T1IMX1"/>
<dbReference type="PROSITE" id="PS01136">
    <property type="entry name" value="UPF0034"/>
    <property type="match status" value="1"/>
</dbReference>
<feature type="binding site" evidence="8">
    <location>
        <begin position="237"/>
        <end position="238"/>
    </location>
    <ligand>
        <name>FMN</name>
        <dbReference type="ChEBI" id="CHEBI:58210"/>
    </ligand>
</feature>
<dbReference type="InterPro" id="IPR018517">
    <property type="entry name" value="tRNA_hU_synthase_CS"/>
</dbReference>
<feature type="binding site" evidence="8">
    <location>
        <position position="183"/>
    </location>
    <ligand>
        <name>FMN</name>
        <dbReference type="ChEBI" id="CHEBI:58210"/>
    </ligand>
</feature>
<keyword evidence="4 6" id="KW-0819">tRNA processing</keyword>
<dbReference type="Pfam" id="PF01207">
    <property type="entry name" value="Dus"/>
    <property type="match status" value="1"/>
</dbReference>
<dbReference type="GO" id="GO:0050660">
    <property type="term" value="F:flavin adenine dinucleotide binding"/>
    <property type="evidence" value="ECO:0007669"/>
    <property type="project" value="InterPro"/>
</dbReference>
<dbReference type="SUPFAM" id="SSF51395">
    <property type="entry name" value="FMN-linked oxidoreductases"/>
    <property type="match status" value="1"/>
</dbReference>
<dbReference type="PANTHER" id="PTHR11082">
    <property type="entry name" value="TRNA-DIHYDROURIDINE SYNTHASE"/>
    <property type="match status" value="1"/>
</dbReference>
<keyword evidence="11" id="KW-1185">Reference proteome</keyword>
<keyword evidence="2 6" id="KW-0285">Flavoprotein</keyword>
<dbReference type="HOGENOM" id="CLU_013299_4_2_1"/>
<dbReference type="OMA" id="QRPHHDI"/>
<dbReference type="EnsemblMetazoa" id="SMAR002337-RA">
    <property type="protein sequence ID" value="SMAR002337-PA"/>
    <property type="gene ID" value="SMAR002337"/>
</dbReference>
<dbReference type="EC" id="1.3.1.-" evidence="6"/>
<name>T1IMX1_STRMM</name>
<keyword evidence="5 6" id="KW-0560">Oxidoreductase</keyword>
<evidence type="ECO:0000256" key="8">
    <source>
        <dbReference type="PIRSR" id="PIRSR006621-2"/>
    </source>
</evidence>
<accession>T1IMX1</accession>
<dbReference type="PIRSF" id="PIRSF006621">
    <property type="entry name" value="Dus"/>
    <property type="match status" value="1"/>
</dbReference>
<evidence type="ECO:0000259" key="9">
    <source>
        <dbReference type="Pfam" id="PF01207"/>
    </source>
</evidence>
<evidence type="ECO:0000313" key="11">
    <source>
        <dbReference type="Proteomes" id="UP000014500"/>
    </source>
</evidence>
<dbReference type="InterPro" id="IPR035587">
    <property type="entry name" value="DUS-like_FMN-bd"/>
</dbReference>
<evidence type="ECO:0000256" key="1">
    <source>
        <dbReference type="ARBA" id="ARBA00001917"/>
    </source>
</evidence>
<dbReference type="PANTHER" id="PTHR11082:SF31">
    <property type="entry name" value="TRNA-DIHYDROURIDINE(20A_20B) SYNTHASE [NAD(P)+]-LIKE"/>
    <property type="match status" value="1"/>
</dbReference>
<dbReference type="STRING" id="126957.T1IMX1"/>
<comment type="cofactor">
    <cofactor evidence="1 6 8">
        <name>FMN</name>
        <dbReference type="ChEBI" id="CHEBI:58210"/>
    </cofactor>
</comment>
<reference evidence="10" key="2">
    <citation type="submission" date="2015-02" db="UniProtKB">
        <authorList>
            <consortium name="EnsemblMetazoa"/>
        </authorList>
    </citation>
    <scope>IDENTIFICATION</scope>
</reference>
<keyword evidence="8" id="KW-0547">Nucleotide-binding</keyword>
<dbReference type="CDD" id="cd02801">
    <property type="entry name" value="DUS_like_FMN"/>
    <property type="match status" value="1"/>
</dbReference>
<comment type="function">
    <text evidence="6">Catalyzes the synthesis of dihydrouridine, a modified base found in the D-loop of most tRNAs.</text>
</comment>
<protein>
    <recommendedName>
        <fullName evidence="6">tRNA-dihydrouridine synthase</fullName>
        <ecNumber evidence="6">1.3.1.-</ecNumber>
    </recommendedName>
</protein>
<reference evidence="11" key="1">
    <citation type="submission" date="2011-05" db="EMBL/GenBank/DDBJ databases">
        <authorList>
            <person name="Richards S.R."/>
            <person name="Qu J."/>
            <person name="Jiang H."/>
            <person name="Jhangiani S.N."/>
            <person name="Agravi P."/>
            <person name="Goodspeed R."/>
            <person name="Gross S."/>
            <person name="Mandapat C."/>
            <person name="Jackson L."/>
            <person name="Mathew T."/>
            <person name="Pu L."/>
            <person name="Thornton R."/>
            <person name="Saada N."/>
            <person name="Wilczek-Boney K.B."/>
            <person name="Lee S."/>
            <person name="Kovar C."/>
            <person name="Wu Y."/>
            <person name="Scherer S.E."/>
            <person name="Worley K.C."/>
            <person name="Muzny D.M."/>
            <person name="Gibbs R."/>
        </authorList>
    </citation>
    <scope>NUCLEOTIDE SEQUENCE</scope>
    <source>
        <strain evidence="11">Brora</strain>
    </source>
</reference>
<organism evidence="10 11">
    <name type="scientific">Strigamia maritima</name>
    <name type="common">European centipede</name>
    <name type="synonym">Geophilus maritimus</name>
    <dbReference type="NCBI Taxonomy" id="126957"/>
    <lineage>
        <taxon>Eukaryota</taxon>
        <taxon>Metazoa</taxon>
        <taxon>Ecdysozoa</taxon>
        <taxon>Arthropoda</taxon>
        <taxon>Myriapoda</taxon>
        <taxon>Chilopoda</taxon>
        <taxon>Pleurostigmophora</taxon>
        <taxon>Geophilomorpha</taxon>
        <taxon>Linotaeniidae</taxon>
        <taxon>Strigamia</taxon>
    </lineage>
</organism>
<dbReference type="Proteomes" id="UP000014500">
    <property type="component" value="Unassembled WGS sequence"/>
</dbReference>
<dbReference type="InterPro" id="IPR001269">
    <property type="entry name" value="DUS_fam"/>
</dbReference>
<dbReference type="InterPro" id="IPR013785">
    <property type="entry name" value="Aldolase_TIM"/>
</dbReference>
<sequence length="284" mass="32025">MRQKSISELFETEKCVNICAPMVRYSKLPFRLLVRQYGCHVACTPMIVADAFTQSERARHIEFTTNKGKMGIDFYDRPLVVQFAANNAEDFAAATELVYNHSDGVNLNCGCPQQWAMSKNLGAFLLTNPQLVSDMIRQTRNRIPSTSDNFSISAKIRIDSNIGKSVDFCRQIQNAGVDWIAIHSRTVKQRCEPINIDSLRIIRESLDIPVVANGDIWTQEDARVIQKETGVSGVMCARGLLQNPEMFSQTDQGTTSIECIKKWLDIATETGICLNLMQHHLLYM</sequence>
<feature type="binding site" evidence="8">
    <location>
        <begin position="21"/>
        <end position="23"/>
    </location>
    <ligand>
        <name>FMN</name>
        <dbReference type="ChEBI" id="CHEBI:58210"/>
    </ligand>
</feature>
<evidence type="ECO:0000256" key="2">
    <source>
        <dbReference type="ARBA" id="ARBA00022630"/>
    </source>
</evidence>
<feature type="binding site" evidence="8">
    <location>
        <position position="82"/>
    </location>
    <ligand>
        <name>FMN</name>
        <dbReference type="ChEBI" id="CHEBI:58210"/>
    </ligand>
</feature>
<evidence type="ECO:0000313" key="10">
    <source>
        <dbReference type="EnsemblMetazoa" id="SMAR002337-PA"/>
    </source>
</evidence>
<evidence type="ECO:0000256" key="3">
    <source>
        <dbReference type="ARBA" id="ARBA00022643"/>
    </source>
</evidence>
<evidence type="ECO:0000256" key="4">
    <source>
        <dbReference type="ARBA" id="ARBA00022694"/>
    </source>
</evidence>
<keyword evidence="3 6" id="KW-0288">FMN</keyword>
<proteinExistence type="inferred from homology"/>